<feature type="domain" description="Anaphase-promoting complex subunit 1 middle" evidence="7">
    <location>
        <begin position="686"/>
        <end position="1002"/>
    </location>
</feature>
<organism evidence="9">
    <name type="scientific">Sipha flava</name>
    <name type="common">yellow sugarcane aphid</name>
    <dbReference type="NCBI Taxonomy" id="143950"/>
    <lineage>
        <taxon>Eukaryota</taxon>
        <taxon>Metazoa</taxon>
        <taxon>Ecdysozoa</taxon>
        <taxon>Arthropoda</taxon>
        <taxon>Hexapoda</taxon>
        <taxon>Insecta</taxon>
        <taxon>Pterygota</taxon>
        <taxon>Neoptera</taxon>
        <taxon>Paraneoptera</taxon>
        <taxon>Hemiptera</taxon>
        <taxon>Sternorrhyncha</taxon>
        <taxon>Aphidomorpha</taxon>
        <taxon>Aphidoidea</taxon>
        <taxon>Aphididae</taxon>
        <taxon>Sipha</taxon>
    </lineage>
</organism>
<dbReference type="Proteomes" id="UP000694846">
    <property type="component" value="Unplaced"/>
</dbReference>
<dbReference type="InterPro" id="IPR048971">
    <property type="entry name" value="Apc1_3rd"/>
</dbReference>
<dbReference type="InterPro" id="IPR024990">
    <property type="entry name" value="Apc1"/>
</dbReference>
<dbReference type="Pfam" id="PF21282">
    <property type="entry name" value="APC1_3rd"/>
    <property type="match status" value="1"/>
</dbReference>
<dbReference type="PANTHER" id="PTHR12827">
    <property type="entry name" value="MEIOTIC CHECKPOINT REGULATOR TSG24 FAMILY MEMBER"/>
    <property type="match status" value="1"/>
</dbReference>
<gene>
    <name evidence="9" type="primary">ANAPC1</name>
    <name evidence="11" type="synonym">LOC112679739</name>
    <name evidence="9" type="ORF">g.137058</name>
</gene>
<dbReference type="Pfam" id="PF20518">
    <property type="entry name" value="Apc1_MidN"/>
    <property type="match status" value="1"/>
</dbReference>
<dbReference type="OrthoDB" id="26401at2759"/>
<protein>
    <submittedName>
        <fullName evidence="9 11">Anaphase-promoting complex subunit 1</fullName>
    </submittedName>
</protein>
<evidence type="ECO:0000313" key="11">
    <source>
        <dbReference type="RefSeq" id="XP_025405432.1"/>
    </source>
</evidence>
<reference evidence="9" key="1">
    <citation type="submission" date="2018-04" db="EMBL/GenBank/DDBJ databases">
        <title>Transcriptome assembly of Sipha flava.</title>
        <authorList>
            <person name="Scully E.D."/>
            <person name="Geib S.M."/>
            <person name="Palmer N.A."/>
            <person name="Koch K."/>
            <person name="Bradshaw J."/>
            <person name="Heng-Moss T."/>
            <person name="Sarath G."/>
        </authorList>
    </citation>
    <scope>NUCLEOTIDE SEQUENCE</scope>
</reference>
<dbReference type="GO" id="GO:0005680">
    <property type="term" value="C:anaphase-promoting complex"/>
    <property type="evidence" value="ECO:0007669"/>
    <property type="project" value="InterPro"/>
</dbReference>
<dbReference type="GO" id="GO:0031145">
    <property type="term" value="P:anaphase-promoting complex-dependent catabolic process"/>
    <property type="evidence" value="ECO:0007669"/>
    <property type="project" value="TreeGrafter"/>
</dbReference>
<evidence type="ECO:0000256" key="1">
    <source>
        <dbReference type="ARBA" id="ARBA00010547"/>
    </source>
</evidence>
<feature type="domain" description="Anaphase-promoting complex subunit 1 C-terminal" evidence="6">
    <location>
        <begin position="1761"/>
        <end position="1921"/>
    </location>
</feature>
<keyword evidence="4" id="KW-0498">Mitosis</keyword>
<accession>A0A2S2QYP8</accession>
<dbReference type="Pfam" id="PF18122">
    <property type="entry name" value="APC1_C"/>
    <property type="match status" value="1"/>
</dbReference>
<keyword evidence="3" id="KW-0677">Repeat</keyword>
<keyword evidence="10" id="KW-1185">Reference proteome</keyword>
<dbReference type="InterPro" id="IPR041221">
    <property type="entry name" value="APC1_C"/>
</dbReference>
<proteinExistence type="inferred from homology"/>
<evidence type="ECO:0000256" key="4">
    <source>
        <dbReference type="ARBA" id="ARBA00022776"/>
    </source>
</evidence>
<evidence type="ECO:0000313" key="10">
    <source>
        <dbReference type="Proteomes" id="UP000694846"/>
    </source>
</evidence>
<evidence type="ECO:0000259" key="8">
    <source>
        <dbReference type="Pfam" id="PF21282"/>
    </source>
</evidence>
<dbReference type="GO" id="GO:0007091">
    <property type="term" value="P:metaphase/anaphase transition of mitotic cell cycle"/>
    <property type="evidence" value="ECO:0007669"/>
    <property type="project" value="TreeGrafter"/>
</dbReference>
<dbReference type="GO" id="GO:0060090">
    <property type="term" value="F:molecular adaptor activity"/>
    <property type="evidence" value="ECO:0007669"/>
    <property type="project" value="TreeGrafter"/>
</dbReference>
<keyword evidence="2" id="KW-0132">Cell division</keyword>
<comment type="similarity">
    <text evidence="1">Belongs to the APC1 family.</text>
</comment>
<evidence type="ECO:0000256" key="3">
    <source>
        <dbReference type="ARBA" id="ARBA00022737"/>
    </source>
</evidence>
<dbReference type="EMBL" id="GGMS01013676">
    <property type="protein sequence ID" value="MBY82879.1"/>
    <property type="molecule type" value="Transcribed_RNA"/>
</dbReference>
<dbReference type="Gene3D" id="1.25.10.10">
    <property type="entry name" value="Leucine-rich Repeat Variant"/>
    <property type="match status" value="2"/>
</dbReference>
<feature type="domain" description="Anaphase-promoting complex subunit 1 beta-sandwich" evidence="8">
    <location>
        <begin position="1642"/>
        <end position="1726"/>
    </location>
</feature>
<evidence type="ECO:0000259" key="6">
    <source>
        <dbReference type="Pfam" id="PF18122"/>
    </source>
</evidence>
<keyword evidence="5" id="KW-0131">Cell cycle</keyword>
<dbReference type="PANTHER" id="PTHR12827:SF3">
    <property type="entry name" value="ANAPHASE-PROMOTING COMPLEX SUBUNIT 1"/>
    <property type="match status" value="1"/>
</dbReference>
<dbReference type="GO" id="GO:0051301">
    <property type="term" value="P:cell division"/>
    <property type="evidence" value="ECO:0007669"/>
    <property type="project" value="UniProtKB-KW"/>
</dbReference>
<name>A0A2S2QYP8_9HEMI</name>
<dbReference type="InterPro" id="IPR046794">
    <property type="entry name" value="Apc1_MidN"/>
</dbReference>
<evidence type="ECO:0000259" key="7">
    <source>
        <dbReference type="Pfam" id="PF20518"/>
    </source>
</evidence>
<dbReference type="GO" id="GO:0070979">
    <property type="term" value="P:protein K11-linked ubiquitination"/>
    <property type="evidence" value="ECO:0007669"/>
    <property type="project" value="TreeGrafter"/>
</dbReference>
<reference evidence="11" key="2">
    <citation type="submission" date="2025-04" db="UniProtKB">
        <authorList>
            <consortium name="RefSeq"/>
        </authorList>
    </citation>
    <scope>IDENTIFICATION</scope>
    <source>
        <tissue evidence="11">Whole body</tissue>
    </source>
</reference>
<dbReference type="RefSeq" id="XP_025405432.1">
    <property type="nucleotide sequence ID" value="XM_025549647.1"/>
</dbReference>
<evidence type="ECO:0000256" key="2">
    <source>
        <dbReference type="ARBA" id="ARBA00022618"/>
    </source>
</evidence>
<evidence type="ECO:0000313" key="9">
    <source>
        <dbReference type="EMBL" id="MBY82879.1"/>
    </source>
</evidence>
<sequence>MLAATNPQVFIPFGRQHIKNRFIGEVKTPSVGYYDRPELHADEFLSKKATTLSLEESNKTKHQEKFILREKDGAEEELFIFGKVVVHSRGNAFKSTADKEDYTPSCRSLICTYTMETNVSHALWSKFNVSPEENSFEIKSNEKTVSCICIVDAKKISLYSEGGDVWHTPLYFKVTSVWNTSFGILIERDLGQVSIDMTGKSLPLPTIYSLSQPLKEVLPLFLLKQGSVLQYARDCLTTIVFTSIEFNICLMYDMLNGLHSVWRIRKPTAEECNIMCGQDSIYSSTTNPSYIPSNSNQINAMSNSLVAGSGFLTDRLSLNHPVNSSPFTFNRRSTPNIISPFNTLSPMTAISHYNSSVWNSPSNTSRRSWHPNATITNSQAYNTPSSMSRIVNARLGHGSMYGDNNSKPVSPDICLEYMWTENQNSMGNQVQCASTRVFIASNFVEEQFLCYLLPSKKQLICVVLEHSEINTNDILLGDVTVLSAKDAAYLPARHLTVIMDCQNNISLYSGILIIGSVQFGSLSSAFDENTSYFTAKNKSTIGTPLINRKSLLSSTRNEDIQSNQNASIISSPYEYESQFIVHYETPYSESSISCFTSKLELKQLRDPIASRVTLVHVDESMIRVDFPVVSSSPLVTKCLNTLKNVLQKSIVMEFMTKWYTVRNAPGTQNISGEEEWNLFLQMLFGLIGYNLESLPLTHDSINANNDTPAKSKKQRVLDIGSDEDWTYMLKSSFNNLRGDKIAASLGLKNKSKNYPLSFHHQNTILKNDIDTNAVLFPYIYDILFSLHLVYEDLKLNTLKNDLLPMIVQLLYQLATDLKLEEYVYHYWKDYPLICNRNNLSSVSNQLSNENMKKLIIPPYFEQSPPDIFKLCFLLMKYYKANPYPCIENVNRRTKNIIQIYGSLCLKKKSHMKALMKVINPAGVKTHTNEIISLKNINLKCKISKYHQVTYFMSKIGITQQTLLTYPPGVAILLCDVIDKCRENPPTNWPKSTYELIMREDLAFQTLNTFSNKNKSKTINVEKLIDWNDAGETNSNIVKDGMENLDDEIMKLLWNHDHRITDVRNCLQSCHPVTIGIKQPPEASDHDFVEEQEKYLYSICSRTMALPIGRGMFTMRSIQPVITEPLPLPKLCLSGKTPRGAAVELSHIDVVPNMNLWPLFHNGVAAGLRIMPSADNIDSTWILYNKPKSTPEALPEHAGFLMALGLNKHITNLATMNTYEYLCRSHEMISIAILIGLAAAKRGSMDTEITRMLCIFIESLLPPTTIELDMSQNLQIAALLSIGLLYQKTAHRHIAEALLSEIGRPPGPEMDNSIDRESYSLAASLGLGLVVLGKGSDVVGLSDLSIADTLHYYMVGGHKKPLTGAQKDKYINPSYQIREGEMVNVNVTARGATLALGMMYFKTGNQAVANWMSIPDSPYLLDFTNPEFILLKMLARGLIMWDYILPTKDWIEQFVPQSIRRYCLVKPKPGIANPDLETINQTYCNIVAGCSMAMGLRFAGSANEEAFNTLLSYCQMFISLCSKSVAELCGKSTIETCINVTLISLSMVMAGTGDLEVLRICRYLRSRVSVSPHNVITYGSHLATHMALGLLFLGGGKYTLSTTSEAIAALIIAFYPQFPIHSNDNRYHLQAFRHLYILATEPRIILPRDIDSGDLCYVHLKVIFLDSKYYQNQHYTVKAPCLLPKLSLLKEVRVEDGRYWSIVFERDRNWDKLENMLDNVSYLNVKHKAGHLSYSEDPNGYKSLIAQTLSSNDFNSWSISPETIYGFSSDPKIVQMVRYFLNLSGDKVNNPYQVSQVSVIRQYAQILFNCIVHDKIFLLPLWMPIMKTLSNLPQPPSSFYCWQLKLFIESASTTICCKETLNDRPKLIPLLFASSIDMSCNSIIQNWEKEGISIKVCWDSSNIQDSKTELIKSAYCTLLEIPHKSKIPECALADPHLAYEYTKSLFLPWETINKICS</sequence>
<dbReference type="InterPro" id="IPR011989">
    <property type="entry name" value="ARM-like"/>
</dbReference>
<evidence type="ECO:0000256" key="5">
    <source>
        <dbReference type="ARBA" id="ARBA00023306"/>
    </source>
</evidence>